<reference evidence="1 2" key="1">
    <citation type="journal article" date="2024" name="Proc. Natl. Acad. Sci. U.S.A.">
        <title>The evolutionary genomics of adaptation to stress in wild rhizobium bacteria.</title>
        <authorList>
            <person name="Kehlet-Delgado H."/>
            <person name="Montoya A.P."/>
            <person name="Jensen K.T."/>
            <person name="Wendlandt C.E."/>
            <person name="Dexheimer C."/>
            <person name="Roberts M."/>
            <person name="Torres Martinez L."/>
            <person name="Friesen M.L."/>
            <person name="Griffitts J.S."/>
            <person name="Porter S.S."/>
        </authorList>
    </citation>
    <scope>NUCLEOTIDE SEQUENCE [LARGE SCALE GENOMIC DNA]</scope>
    <source>
        <strain evidence="1 2">M0468</strain>
    </source>
</reference>
<keyword evidence="2" id="KW-1185">Reference proteome</keyword>
<proteinExistence type="predicted"/>
<sequence length="137" mass="15076">MIALGPFGDIKNYDGRHFYVSWYPTGLIAQSDALKPAQPDEIVVDRRPSFINEVRAEITRLIPDASRLFDAAQTIDIRGGFVFAQAQGSLSDLGATIHRRDLFGVTHHGNYLSVDTGKYSTAPWLADILARQLCGVA</sequence>
<evidence type="ECO:0000313" key="1">
    <source>
        <dbReference type="EMBL" id="MER9285543.1"/>
    </source>
</evidence>
<name>A0ACC6T0J1_9HYPH</name>
<comment type="caution">
    <text evidence="1">The sequence shown here is derived from an EMBL/GenBank/DDBJ whole genome shotgun (WGS) entry which is preliminary data.</text>
</comment>
<organism evidence="1 2">
    <name type="scientific">Mesorhizobium australicum</name>
    <dbReference type="NCBI Taxonomy" id="536018"/>
    <lineage>
        <taxon>Bacteria</taxon>
        <taxon>Pseudomonadati</taxon>
        <taxon>Pseudomonadota</taxon>
        <taxon>Alphaproteobacteria</taxon>
        <taxon>Hyphomicrobiales</taxon>
        <taxon>Phyllobacteriaceae</taxon>
        <taxon>Mesorhizobium</taxon>
    </lineage>
</organism>
<gene>
    <name evidence="1" type="ORF">NKI81_16460</name>
</gene>
<accession>A0ACC6T0J1</accession>
<dbReference type="Proteomes" id="UP001480082">
    <property type="component" value="Unassembled WGS sequence"/>
</dbReference>
<dbReference type="EMBL" id="JAMYRI010000009">
    <property type="protein sequence ID" value="MER9285543.1"/>
    <property type="molecule type" value="Genomic_DNA"/>
</dbReference>
<evidence type="ECO:0000313" key="2">
    <source>
        <dbReference type="Proteomes" id="UP001480082"/>
    </source>
</evidence>
<protein>
    <submittedName>
        <fullName evidence="1">Uncharacterized protein</fullName>
    </submittedName>
</protein>